<dbReference type="InterPro" id="IPR021916">
    <property type="entry name" value="DUF3527"/>
</dbReference>
<dbReference type="Pfam" id="PF06203">
    <property type="entry name" value="CCT"/>
    <property type="match status" value="1"/>
</dbReference>
<organism evidence="5 6">
    <name type="scientific">Protea cynaroides</name>
    <dbReference type="NCBI Taxonomy" id="273540"/>
    <lineage>
        <taxon>Eukaryota</taxon>
        <taxon>Viridiplantae</taxon>
        <taxon>Streptophyta</taxon>
        <taxon>Embryophyta</taxon>
        <taxon>Tracheophyta</taxon>
        <taxon>Spermatophyta</taxon>
        <taxon>Magnoliopsida</taxon>
        <taxon>Proteales</taxon>
        <taxon>Proteaceae</taxon>
        <taxon>Protea</taxon>
    </lineage>
</organism>
<sequence length="1028" mass="113551">MFQKDIASPISTDQLFQLWDQELFPENLQNSEVSSCSNCCYEESSYSTNLSFSSFSSFPSDRGKSNNNNSSTTLTPTNTNNLSIIFDCQDELDNDISASIDFSPQSTFSSVPSLLATQHDHQLDLSSLQCQIPLTDVSVNGFSSYSPDPVVHLKGPPLPSVFEDDCLSPLPSYVRLDPSSPSCSFIDPILGSFLPGNLNTRIHGDVSGVFAAGNILMGSDLQPQELKFEGDDCGIYGSDPMQQVYNSGDIQVLHDDSSQLINGGGTTSTLTSEISTLEETTFKVGKLSAEERKEKIHRYMKKRNERNFSKKIKYACRKTLADSRPRVRGRFAKNDEFGEPTRPSCNNHEDEDDEEVAMKEKIMVDHSDIFAHISGFDESGFSDNRLPICLIFSRSARMEEALVNATKDDQENEDSPIRLKKDRRLIEDNGTEFTESKSNGLLGGGESKDTLTSDVKQSSIGEICIQKSLFQSEQVTDVKKLKRMHFGSLNEKHLLQHYMDLAKVRPSDSLATACSPSSPYNIAVKLRSSKMEILFDRLKPIKSRRRNTCDLGSFDIDCPSAAGQGNLVISPVRQLTVGAIAAKDNVKRILKSPIICHLGALDDDKKSENVRSTDIEEAKCSQIMSSPEELSTSSTNSKCSNQSSSSAFALVSQGMLHCKWKGGIPYFVFSVDDQREIYVANLWKVESSNDEGLDYMYSFHSRTDGQHELGTSDNCLDLVGKMKVSSSFSLCPNSLRLMETEFVLFGPNARHPGEMQSLIPTTKKNWRLSKKVVNAFRISNPSKYKSRPEGVPSSINEDLSGEQCQEMGEPGALDSMLLQSNLSPNLELAAIIVRDYVHDTCQEASVGGWGLKFLEKVRTKQANNPVEDFGSLERCQESSLRNRNNCSTSVDVLIPAGFHGGPSTRNGGPSSLTTRWRSGGHCDCGGWDIGCPLTLLHNMSSKEALPLIDAQGECKSFDLFMQGTKQGKPTLRMVNIRDGLYFIQSTLTALQTFSIGVAIIHSQSSTLCPKDVKKLQQQEPKDNNSVVF</sequence>
<keyword evidence="6" id="KW-1185">Reference proteome</keyword>
<dbReference type="Pfam" id="PF12043">
    <property type="entry name" value="DUF3527"/>
    <property type="match status" value="1"/>
</dbReference>
<reference evidence="5" key="1">
    <citation type="journal article" date="2023" name="Plant J.">
        <title>The genome of the king protea, Protea cynaroides.</title>
        <authorList>
            <person name="Chang J."/>
            <person name="Duong T.A."/>
            <person name="Schoeman C."/>
            <person name="Ma X."/>
            <person name="Roodt D."/>
            <person name="Barker N."/>
            <person name="Li Z."/>
            <person name="Van de Peer Y."/>
            <person name="Mizrachi E."/>
        </authorList>
    </citation>
    <scope>NUCLEOTIDE SEQUENCE</scope>
    <source>
        <tissue evidence="5">Young leaves</tissue>
    </source>
</reference>
<dbReference type="PROSITE" id="PS51017">
    <property type="entry name" value="CCT"/>
    <property type="match status" value="1"/>
</dbReference>
<comment type="subcellular location">
    <subcellularLocation>
        <location evidence="1 3">Nucleus</location>
    </subcellularLocation>
</comment>
<accession>A0A9Q0KF11</accession>
<dbReference type="PANTHER" id="PTHR31390:SF2">
    <property type="entry name" value="EXPRESSED PROTEIN"/>
    <property type="match status" value="1"/>
</dbReference>
<dbReference type="Proteomes" id="UP001141806">
    <property type="component" value="Unassembled WGS sequence"/>
</dbReference>
<name>A0A9Q0KF11_9MAGN</name>
<dbReference type="EMBL" id="JAMYWD010000006">
    <property type="protein sequence ID" value="KAJ4969398.1"/>
    <property type="molecule type" value="Genomic_DNA"/>
</dbReference>
<feature type="domain" description="CCT" evidence="4">
    <location>
        <begin position="292"/>
        <end position="334"/>
    </location>
</feature>
<dbReference type="OrthoDB" id="153872at2759"/>
<dbReference type="AlphaFoldDB" id="A0A9Q0KF11"/>
<evidence type="ECO:0000256" key="1">
    <source>
        <dbReference type="ARBA" id="ARBA00004123"/>
    </source>
</evidence>
<evidence type="ECO:0000256" key="3">
    <source>
        <dbReference type="PROSITE-ProRule" id="PRU00357"/>
    </source>
</evidence>
<dbReference type="InterPro" id="IPR010402">
    <property type="entry name" value="CCT_domain"/>
</dbReference>
<dbReference type="PANTHER" id="PTHR31390">
    <property type="entry name" value="EXPRESSED PROTEIN"/>
    <property type="match status" value="1"/>
</dbReference>
<evidence type="ECO:0000256" key="2">
    <source>
        <dbReference type="ARBA" id="ARBA00023242"/>
    </source>
</evidence>
<evidence type="ECO:0000313" key="6">
    <source>
        <dbReference type="Proteomes" id="UP001141806"/>
    </source>
</evidence>
<proteinExistence type="predicted"/>
<evidence type="ECO:0000313" key="5">
    <source>
        <dbReference type="EMBL" id="KAJ4969398.1"/>
    </source>
</evidence>
<evidence type="ECO:0000259" key="4">
    <source>
        <dbReference type="PROSITE" id="PS51017"/>
    </source>
</evidence>
<gene>
    <name evidence="5" type="ORF">NE237_016099</name>
</gene>
<comment type="caution">
    <text evidence="5">The sequence shown here is derived from an EMBL/GenBank/DDBJ whole genome shotgun (WGS) entry which is preliminary data.</text>
</comment>
<dbReference type="GO" id="GO:0005634">
    <property type="term" value="C:nucleus"/>
    <property type="evidence" value="ECO:0007669"/>
    <property type="project" value="UniProtKB-SubCell"/>
</dbReference>
<protein>
    <recommendedName>
        <fullName evidence="4">CCT domain-containing protein</fullName>
    </recommendedName>
</protein>
<keyword evidence="2 3" id="KW-0539">Nucleus</keyword>